<dbReference type="EMBL" id="JBHLWN010000046">
    <property type="protein sequence ID" value="MFC0213134.1"/>
    <property type="molecule type" value="Genomic_DNA"/>
</dbReference>
<dbReference type="Proteomes" id="UP001589776">
    <property type="component" value="Unassembled WGS sequence"/>
</dbReference>
<sequence>MRPLATEGEMRLVRDFLIIPVLLDYLDNDIKTAQTAGFKLDLLLIRGLKKVQDEIVKEHYVIKRTLRECGIRVQTERRTRYGIEAEYLCRGYKHQTSLLWDTIRTAVLTKASEYANIKLTSGDGG</sequence>
<accession>A0ABV6DKF0</accession>
<keyword evidence="2" id="KW-1185">Reference proteome</keyword>
<name>A0ABV6DKF0_9BACL</name>
<evidence type="ECO:0000313" key="2">
    <source>
        <dbReference type="Proteomes" id="UP001589776"/>
    </source>
</evidence>
<comment type="caution">
    <text evidence="1">The sequence shown here is derived from an EMBL/GenBank/DDBJ whole genome shotgun (WGS) entry which is preliminary data.</text>
</comment>
<dbReference type="RefSeq" id="WP_377470395.1">
    <property type="nucleotide sequence ID" value="NZ_JBHLWN010000046.1"/>
</dbReference>
<proteinExistence type="predicted"/>
<protein>
    <submittedName>
        <fullName evidence="1">Uncharacterized protein</fullName>
    </submittedName>
</protein>
<organism evidence="1 2">
    <name type="scientific">Paenibacillus chartarius</name>
    <dbReference type="NCBI Taxonomy" id="747481"/>
    <lineage>
        <taxon>Bacteria</taxon>
        <taxon>Bacillati</taxon>
        <taxon>Bacillota</taxon>
        <taxon>Bacilli</taxon>
        <taxon>Bacillales</taxon>
        <taxon>Paenibacillaceae</taxon>
        <taxon>Paenibacillus</taxon>
    </lineage>
</organism>
<gene>
    <name evidence="1" type="ORF">ACFFK0_11830</name>
</gene>
<reference evidence="1 2" key="1">
    <citation type="submission" date="2024-09" db="EMBL/GenBank/DDBJ databases">
        <authorList>
            <person name="Sun Q."/>
            <person name="Mori K."/>
        </authorList>
    </citation>
    <scope>NUCLEOTIDE SEQUENCE [LARGE SCALE GENOMIC DNA]</scope>
    <source>
        <strain evidence="1 2">CCM 7759</strain>
    </source>
</reference>
<dbReference type="InterPro" id="IPR058600">
    <property type="entry name" value="YhjD-like"/>
</dbReference>
<evidence type="ECO:0000313" key="1">
    <source>
        <dbReference type="EMBL" id="MFC0213134.1"/>
    </source>
</evidence>
<dbReference type="Pfam" id="PF26325">
    <property type="entry name" value="YhjD"/>
    <property type="match status" value="1"/>
</dbReference>